<evidence type="ECO:0000259" key="1">
    <source>
        <dbReference type="Pfam" id="PF07669"/>
    </source>
</evidence>
<dbReference type="SUPFAM" id="SSF53335">
    <property type="entry name" value="S-adenosyl-L-methionine-dependent methyltransferases"/>
    <property type="match status" value="1"/>
</dbReference>
<organism evidence="2 3">
    <name type="scientific">Septoria linicola</name>
    <dbReference type="NCBI Taxonomy" id="215465"/>
    <lineage>
        <taxon>Eukaryota</taxon>
        <taxon>Fungi</taxon>
        <taxon>Dikarya</taxon>
        <taxon>Ascomycota</taxon>
        <taxon>Pezizomycotina</taxon>
        <taxon>Dothideomycetes</taxon>
        <taxon>Dothideomycetidae</taxon>
        <taxon>Mycosphaerellales</taxon>
        <taxon>Mycosphaerellaceae</taxon>
        <taxon>Septoria</taxon>
    </lineage>
</organism>
<sequence>MPRIRPRDIWQARAINKALLALLPVCRDIGSARNELRWLKEHAVAVSHQRTGHHSQANVLSGLVRRRALGEPLQYILGSEYFGALEIKCRHGVLIPRPETAASTSHLARLISSLESSDDSQDSPLRVLDLCTGSGAIPLLFHHTYYSDSAERGRRLELVGVDISSDALSLARENLIHQIAQQGKHYANDKGRTRSLQSMGFVQADVLGDYHDTADARNPLALREALERLHSDTPSPSFDIVISNPPYISPASFQSTTARSVRQFEPKLALVPPMNTSLLSDTDLGDQFYPKLLDAAEDVHAKVVLFEVADMEQAGRVATMAVGRGVWQTIEIWRDEPSAGTEQDLIITGARVLVRGAGHGRSVLAYRAGSNSQKCLAATDGAGDK</sequence>
<dbReference type="AlphaFoldDB" id="A0A9Q9EHP6"/>
<keyword evidence="2" id="KW-0808">Transferase</keyword>
<dbReference type="InterPro" id="IPR002052">
    <property type="entry name" value="DNA_methylase_N6_adenine_CS"/>
</dbReference>
<dbReference type="GO" id="GO:0008168">
    <property type="term" value="F:methyltransferase activity"/>
    <property type="evidence" value="ECO:0007669"/>
    <property type="project" value="UniProtKB-KW"/>
</dbReference>
<dbReference type="GO" id="GO:0005739">
    <property type="term" value="C:mitochondrion"/>
    <property type="evidence" value="ECO:0007669"/>
    <property type="project" value="TreeGrafter"/>
</dbReference>
<dbReference type="PANTHER" id="PTHR18895:SF74">
    <property type="entry name" value="MTRF1L RELEASE FACTOR GLUTAMINE METHYLTRANSFERASE"/>
    <property type="match status" value="1"/>
</dbReference>
<accession>A0A9Q9EHP6</accession>
<dbReference type="PROSITE" id="PS00092">
    <property type="entry name" value="N6_MTASE"/>
    <property type="match status" value="1"/>
</dbReference>
<name>A0A9Q9EHP6_9PEZI</name>
<dbReference type="InterPro" id="IPR029063">
    <property type="entry name" value="SAM-dependent_MTases_sf"/>
</dbReference>
<evidence type="ECO:0000313" key="2">
    <source>
        <dbReference type="EMBL" id="USW49518.1"/>
    </source>
</evidence>
<dbReference type="EMBL" id="CP099419">
    <property type="protein sequence ID" value="USW49518.1"/>
    <property type="molecule type" value="Genomic_DNA"/>
</dbReference>
<dbReference type="Pfam" id="PF07669">
    <property type="entry name" value="Eco57I"/>
    <property type="match status" value="1"/>
</dbReference>
<dbReference type="GO" id="GO:0003676">
    <property type="term" value="F:nucleic acid binding"/>
    <property type="evidence" value="ECO:0007669"/>
    <property type="project" value="InterPro"/>
</dbReference>
<dbReference type="GO" id="GO:0032259">
    <property type="term" value="P:methylation"/>
    <property type="evidence" value="ECO:0007669"/>
    <property type="project" value="UniProtKB-KW"/>
</dbReference>
<keyword evidence="2" id="KW-0489">Methyltransferase</keyword>
<dbReference type="PANTHER" id="PTHR18895">
    <property type="entry name" value="HEMK METHYLTRANSFERASE"/>
    <property type="match status" value="1"/>
</dbReference>
<dbReference type="CDD" id="cd02440">
    <property type="entry name" value="AdoMet_MTases"/>
    <property type="match status" value="1"/>
</dbReference>
<proteinExistence type="predicted"/>
<evidence type="ECO:0000313" key="3">
    <source>
        <dbReference type="Proteomes" id="UP001056384"/>
    </source>
</evidence>
<dbReference type="InterPro" id="IPR050320">
    <property type="entry name" value="N5-glutamine_MTase"/>
</dbReference>
<feature type="domain" description="Type II methyltransferase M.TaqI-like" evidence="1">
    <location>
        <begin position="158"/>
        <end position="255"/>
    </location>
</feature>
<dbReference type="Proteomes" id="UP001056384">
    <property type="component" value="Chromosome 2"/>
</dbReference>
<dbReference type="GO" id="GO:0006304">
    <property type="term" value="P:DNA modification"/>
    <property type="evidence" value="ECO:0007669"/>
    <property type="project" value="InterPro"/>
</dbReference>
<reference evidence="2" key="1">
    <citation type="submission" date="2022-06" db="EMBL/GenBank/DDBJ databases">
        <title>Complete genome sequences of two strains of the flax pathogen Septoria linicola.</title>
        <authorList>
            <person name="Lapalu N."/>
            <person name="Simon A."/>
            <person name="Demenou B."/>
            <person name="Paumier D."/>
            <person name="Guillot M.-P."/>
            <person name="Gout L."/>
            <person name="Valade R."/>
        </authorList>
    </citation>
    <scope>NUCLEOTIDE SEQUENCE</scope>
    <source>
        <strain evidence="2">SE15195</strain>
    </source>
</reference>
<gene>
    <name evidence="2" type="ORF">Slin15195_G028370</name>
</gene>
<keyword evidence="3" id="KW-1185">Reference proteome</keyword>
<protein>
    <submittedName>
        <fullName evidence="2">DNA methylase, N-6 adenine-specific, DNA methylase, adenine-specific</fullName>
    </submittedName>
</protein>
<dbReference type="InterPro" id="IPR011639">
    <property type="entry name" value="MethylTrfase_TaqI-like_dom"/>
</dbReference>
<dbReference type="Gene3D" id="3.40.50.150">
    <property type="entry name" value="Vaccinia Virus protein VP39"/>
    <property type="match status" value="1"/>
</dbReference>
<dbReference type="Gene3D" id="1.10.8.10">
    <property type="entry name" value="DNA helicase RuvA subunit, C-terminal domain"/>
    <property type="match status" value="1"/>
</dbReference>